<dbReference type="FunFam" id="3.40.50.300:FF:005616">
    <property type="entry name" value="Dynein, axonemal, heavy chain 11"/>
    <property type="match status" value="1"/>
</dbReference>
<feature type="domain" description="Dynein heavy chain AAA lid" evidence="19">
    <location>
        <begin position="1120"/>
        <end position="1259"/>
    </location>
</feature>
<evidence type="ECO:0000256" key="1">
    <source>
        <dbReference type="ARBA" id="ARBA00004430"/>
    </source>
</evidence>
<dbReference type="Pfam" id="PF12777">
    <property type="entry name" value="MT"/>
    <property type="match status" value="1"/>
</dbReference>
<dbReference type="Gene3D" id="1.10.8.720">
    <property type="entry name" value="Region D6 of dynein motor"/>
    <property type="match status" value="1"/>
</dbReference>
<keyword evidence="3" id="KW-0963">Cytoplasm</keyword>
<evidence type="ECO:0000313" key="21">
    <source>
        <dbReference type="Proteomes" id="UP000230750"/>
    </source>
</evidence>
<evidence type="ECO:0000256" key="14">
    <source>
        <dbReference type="SAM" id="Coils"/>
    </source>
</evidence>
<dbReference type="InterPro" id="IPR027417">
    <property type="entry name" value="P-loop_NTPase"/>
</dbReference>
<keyword evidence="9 14" id="KW-0175">Coiled coil</keyword>
<comment type="similarity">
    <text evidence="2">Belongs to the dynein heavy chain family.</text>
</comment>
<dbReference type="OrthoDB" id="10251809at2759"/>
<sequence length="1314" mass="148764">MNNVLASGEVSNLFARDEIDEINGELIPVMKKEFPRRPPTNENLYEYFLSRAKTNLHVVLCFSPVGEKFRNRSLKFPGLFSGCTMDWFSRWPKDALVAVSHHFLSNFDIVCTDQVKKERCKASMGAFRRQTHVTPKSYLSFLEGYKTIYQEKKDSIGVLAERMKTGLAKLVEATVSVNELSKELQVKEKELAVASKRADQVLATVTVSAQAAEKVKAQVQKVKDKAQAIVDEINGDKKIALEKLAAAKPALDEAERALNTIKPAHISTVKKLAKPPHLIMRIMDCCLLLFQRRIDPITMDPERPSPKPSWQEGLKLMGGAQFLQGLLTFQKDTINEETVELLYPYMRMEDYTLESAKKVCGDVAGLCAWTNAMAVFFGINKEVLPLKANLAVQENRLGKAQVSLQAAQAQLDEKQKELDVVQAQYDAAIGEKQALLEDADSCRRKMNNATTLIQGLGGEKVRWTEASKRFQDQINRLVGDVLLATGFLSYSGPFNQEFRNLILKSWKREMHHNKIPYSDWNLQGLPNDELSVQNGIIVTKASRYPLLVDPQGQGKAWITSKEAANELQEPYLYKANFRLSSDHIFKPQVFPHPLEDSLSLGRPLLIEDVGEELDPALDNVLEKNFIKSGSTLKVKVGDKECDVMGEFRLYITTKLANPAYTPEISARTSIIDFTVTMKGLEDQLLGLVILTEKQELESERTKLMEEVTANKRKMQELEDNLLYRLTSTEGSLVEDESLIEVLQVTKTTAEEVSEKLTVAAETEIRINTAREEFRPVATRGSALYFLIVEMSVVNVMYQTSLKQFLGIFDLSMARSQKSPITSKRIVNIIDFLTFEVFKYTCRGLYENHKFLLLCFWPSRLTFREAKLNMRNFRYSSKRCNHGGAALDMNSVEPKPKKWIFDITWLNLVQLSSLPQFSQLLGQISRNDKAWKHWFDEDAPEEAIIPDGYSASLDVFRKLLLIRSFVPDRTIPQARKYIAEAIGPRYAEGVILNLESMWEESNVKTPMICFLSMGSDPTAAIELVAKKMSIRCRAISMGQGQEVHARRLISGSMAEGGWVLLQNCHLGLDFMDEMLDSVVTADNPHSSFRMWITTEGIKAGLKRTYAGITQEQLDVSNLPQWKPILYGVAFLHTTVQERRKFGALGWNIPYEFNQADFTASVQFVNNHLDDMDIKKGVSWGTVRYMLGEVQYGGRVTDDYDKRLLNTYSKVWFSEDMFSDKFKFYTGYSIPKCRTVEDYRAAIENLPLVDSPEAFGLHPNADITYQTNMSKEILDTILNIQPKDSGGGGGETREAAVYRLADEMLEKLPRTTSVTR</sequence>
<dbReference type="InterPro" id="IPR035706">
    <property type="entry name" value="AAA_9"/>
</dbReference>
<evidence type="ECO:0000256" key="2">
    <source>
        <dbReference type="ARBA" id="ARBA00008887"/>
    </source>
</evidence>
<dbReference type="FunFam" id="1.10.8.1220:FF:000001">
    <property type="entry name" value="Dynein axonemal heavy chain 5"/>
    <property type="match status" value="1"/>
</dbReference>
<dbReference type="InterPro" id="IPR024743">
    <property type="entry name" value="Dynein_HC_stalk"/>
</dbReference>
<keyword evidence="21" id="KW-1185">Reference proteome</keyword>
<dbReference type="InterPro" id="IPR041658">
    <property type="entry name" value="AAA_lid_11"/>
</dbReference>
<dbReference type="GO" id="GO:0005874">
    <property type="term" value="C:microtubule"/>
    <property type="evidence" value="ECO:0007669"/>
    <property type="project" value="UniProtKB-KW"/>
</dbReference>
<feature type="coiled-coil region" evidence="14">
    <location>
        <begin position="693"/>
        <end position="720"/>
    </location>
</feature>
<keyword evidence="4" id="KW-0493">Microtubule</keyword>
<dbReference type="GO" id="GO:0051959">
    <property type="term" value="F:dynein light intermediate chain binding"/>
    <property type="evidence" value="ECO:0007669"/>
    <property type="project" value="InterPro"/>
</dbReference>
<evidence type="ECO:0000256" key="9">
    <source>
        <dbReference type="ARBA" id="ARBA00023054"/>
    </source>
</evidence>
<keyword evidence="10" id="KW-0969">Cilium</keyword>
<evidence type="ECO:0000259" key="19">
    <source>
        <dbReference type="Pfam" id="PF18198"/>
    </source>
</evidence>
<keyword evidence="5" id="KW-0677">Repeat</keyword>
<dbReference type="InterPro" id="IPR024317">
    <property type="entry name" value="Dynein_heavy_chain_D4_dom"/>
</dbReference>
<dbReference type="Gene3D" id="3.40.50.300">
    <property type="entry name" value="P-loop containing nucleotide triphosphate hydrolases"/>
    <property type="match status" value="2"/>
</dbReference>
<evidence type="ECO:0000259" key="17">
    <source>
        <dbReference type="Pfam" id="PF12780"/>
    </source>
</evidence>
<dbReference type="FunFam" id="3.40.50.300:FF:000320">
    <property type="entry name" value="Dynein, axonemal, heavy chain 5"/>
    <property type="match status" value="1"/>
</dbReference>
<evidence type="ECO:0000259" key="16">
    <source>
        <dbReference type="Pfam" id="PF12777"/>
    </source>
</evidence>
<dbReference type="SUPFAM" id="SSF52540">
    <property type="entry name" value="P-loop containing nucleoside triphosphate hydrolases"/>
    <property type="match status" value="1"/>
</dbReference>
<evidence type="ECO:0000259" key="15">
    <source>
        <dbReference type="Pfam" id="PF03028"/>
    </source>
</evidence>
<dbReference type="Gene3D" id="1.10.8.1220">
    <property type="match status" value="1"/>
</dbReference>
<dbReference type="FunFam" id="1.20.920.20:FF:000004">
    <property type="entry name" value="Dynein axonemal heavy chain 5"/>
    <property type="match status" value="1"/>
</dbReference>
<proteinExistence type="inferred from homology"/>
<keyword evidence="8" id="KW-0243">Dynein</keyword>
<keyword evidence="11" id="KW-0505">Motor protein</keyword>
<dbReference type="GO" id="GO:0030286">
    <property type="term" value="C:dynein complex"/>
    <property type="evidence" value="ECO:0007669"/>
    <property type="project" value="UniProtKB-KW"/>
</dbReference>
<dbReference type="Gene3D" id="6.10.140.1060">
    <property type="match status" value="1"/>
</dbReference>
<dbReference type="PANTHER" id="PTHR46961:SF19">
    <property type="entry name" value="DYNEIN HEAVY CHAIN 5, AXONEMAL"/>
    <property type="match status" value="1"/>
</dbReference>
<dbReference type="InterPro" id="IPR004273">
    <property type="entry name" value="Dynein_heavy_D6_P-loop"/>
</dbReference>
<dbReference type="GO" id="GO:0005524">
    <property type="term" value="F:ATP binding"/>
    <property type="evidence" value="ECO:0007669"/>
    <property type="project" value="UniProtKB-KW"/>
</dbReference>
<evidence type="ECO:0000256" key="12">
    <source>
        <dbReference type="ARBA" id="ARBA00023212"/>
    </source>
</evidence>
<dbReference type="Pfam" id="PF03028">
    <property type="entry name" value="Dynein_heavy"/>
    <property type="match status" value="1"/>
</dbReference>
<evidence type="ECO:0000256" key="7">
    <source>
        <dbReference type="ARBA" id="ARBA00022840"/>
    </source>
</evidence>
<evidence type="ECO:0000256" key="13">
    <source>
        <dbReference type="ARBA" id="ARBA00023273"/>
    </source>
</evidence>
<keyword evidence="6" id="KW-0547">Nucleotide-binding</keyword>
<protein>
    <submittedName>
        <fullName evidence="20">Putative dynein heavy chain 5, axonemal</fullName>
    </submittedName>
</protein>
<dbReference type="FunFam" id="1.10.8.720:FF:000004">
    <property type="entry name" value="Dynein heavy chain 5, axonemal"/>
    <property type="match status" value="1"/>
</dbReference>
<gene>
    <name evidence="20" type="ORF">BSL78_03941</name>
</gene>
<dbReference type="GO" id="GO:0045505">
    <property type="term" value="F:dynein intermediate chain binding"/>
    <property type="evidence" value="ECO:0007669"/>
    <property type="project" value="InterPro"/>
</dbReference>
<dbReference type="EMBL" id="MRZV01000092">
    <property type="protein sequence ID" value="PIK59136.1"/>
    <property type="molecule type" value="Genomic_DNA"/>
</dbReference>
<dbReference type="GO" id="GO:0008569">
    <property type="term" value="F:minus-end-directed microtubule motor activity"/>
    <property type="evidence" value="ECO:0007669"/>
    <property type="project" value="InterPro"/>
</dbReference>
<evidence type="ECO:0000256" key="4">
    <source>
        <dbReference type="ARBA" id="ARBA00022701"/>
    </source>
</evidence>
<organism evidence="20 21">
    <name type="scientific">Stichopus japonicus</name>
    <name type="common">Sea cucumber</name>
    <dbReference type="NCBI Taxonomy" id="307972"/>
    <lineage>
        <taxon>Eukaryota</taxon>
        <taxon>Metazoa</taxon>
        <taxon>Echinodermata</taxon>
        <taxon>Eleutherozoa</taxon>
        <taxon>Echinozoa</taxon>
        <taxon>Holothuroidea</taxon>
        <taxon>Aspidochirotacea</taxon>
        <taxon>Aspidochirotida</taxon>
        <taxon>Stichopodidae</taxon>
        <taxon>Apostichopus</taxon>
    </lineage>
</organism>
<evidence type="ECO:0000256" key="3">
    <source>
        <dbReference type="ARBA" id="ARBA00022490"/>
    </source>
</evidence>
<dbReference type="STRING" id="307972.A0A2G8LFV7"/>
<feature type="domain" description="Dynein heavy chain ATP-binding dynein motor region" evidence="18">
    <location>
        <begin position="519"/>
        <end position="752"/>
    </location>
</feature>
<feature type="domain" description="Dynein heavy chain region D6 P-loop" evidence="15">
    <location>
        <begin position="1002"/>
        <end position="1094"/>
    </location>
</feature>
<dbReference type="Gene3D" id="1.20.920.20">
    <property type="match status" value="1"/>
</dbReference>
<dbReference type="InterPro" id="IPR026983">
    <property type="entry name" value="DHC"/>
</dbReference>
<evidence type="ECO:0000256" key="11">
    <source>
        <dbReference type="ARBA" id="ARBA00023175"/>
    </source>
</evidence>
<dbReference type="Proteomes" id="UP000230750">
    <property type="component" value="Unassembled WGS sequence"/>
</dbReference>
<feature type="domain" description="Dynein heavy chain AAA module D4" evidence="17">
    <location>
        <begin position="2"/>
        <end position="148"/>
    </location>
</feature>
<accession>A0A2G8LFV7</accession>
<reference evidence="20 21" key="1">
    <citation type="journal article" date="2017" name="PLoS Biol.">
        <title>The sea cucumber genome provides insights into morphological evolution and visceral regeneration.</title>
        <authorList>
            <person name="Zhang X."/>
            <person name="Sun L."/>
            <person name="Yuan J."/>
            <person name="Sun Y."/>
            <person name="Gao Y."/>
            <person name="Zhang L."/>
            <person name="Li S."/>
            <person name="Dai H."/>
            <person name="Hamel J.F."/>
            <person name="Liu C."/>
            <person name="Yu Y."/>
            <person name="Liu S."/>
            <person name="Lin W."/>
            <person name="Guo K."/>
            <person name="Jin S."/>
            <person name="Xu P."/>
            <person name="Storey K.B."/>
            <person name="Huan P."/>
            <person name="Zhang T."/>
            <person name="Zhou Y."/>
            <person name="Zhang J."/>
            <person name="Lin C."/>
            <person name="Li X."/>
            <person name="Xing L."/>
            <person name="Huo D."/>
            <person name="Sun M."/>
            <person name="Wang L."/>
            <person name="Mercier A."/>
            <person name="Li F."/>
            <person name="Yang H."/>
            <person name="Xiang J."/>
        </authorList>
    </citation>
    <scope>NUCLEOTIDE SEQUENCE [LARGE SCALE GENOMIC DNA]</scope>
    <source>
        <strain evidence="20">Shaxun</strain>
        <tissue evidence="20">Muscle</tissue>
    </source>
</reference>
<comment type="caution">
    <text evidence="20">The sequence shown here is derived from an EMBL/GenBank/DDBJ whole genome shotgun (WGS) entry which is preliminary data.</text>
</comment>
<comment type="subcellular location">
    <subcellularLocation>
        <location evidence="1">Cytoplasm</location>
        <location evidence="1">Cytoskeleton</location>
        <location evidence="1">Cilium axoneme</location>
    </subcellularLocation>
</comment>
<dbReference type="FunFam" id="3.40.50.300:FF:000049">
    <property type="entry name" value="Dynein, axonemal, heavy chain 5"/>
    <property type="match status" value="1"/>
</dbReference>
<evidence type="ECO:0000256" key="10">
    <source>
        <dbReference type="ARBA" id="ARBA00023069"/>
    </source>
</evidence>
<name>A0A2G8LFV7_STIJA</name>
<evidence type="ECO:0000256" key="6">
    <source>
        <dbReference type="ARBA" id="ARBA00022741"/>
    </source>
</evidence>
<dbReference type="GO" id="GO:0031514">
    <property type="term" value="C:motile cilium"/>
    <property type="evidence" value="ECO:0007669"/>
    <property type="project" value="UniProtKB-ARBA"/>
</dbReference>
<evidence type="ECO:0000259" key="18">
    <source>
        <dbReference type="Pfam" id="PF12781"/>
    </source>
</evidence>
<evidence type="ECO:0000256" key="5">
    <source>
        <dbReference type="ARBA" id="ARBA00022737"/>
    </source>
</evidence>
<evidence type="ECO:0000256" key="8">
    <source>
        <dbReference type="ARBA" id="ARBA00023017"/>
    </source>
</evidence>
<dbReference type="Pfam" id="PF12781">
    <property type="entry name" value="AAA_9"/>
    <property type="match status" value="1"/>
</dbReference>
<keyword evidence="12" id="KW-0206">Cytoskeleton</keyword>
<feature type="domain" description="Dynein heavy chain coiled coil stalk" evidence="16">
    <location>
        <begin position="161"/>
        <end position="506"/>
    </location>
</feature>
<feature type="coiled-coil region" evidence="14">
    <location>
        <begin position="170"/>
        <end position="232"/>
    </location>
</feature>
<dbReference type="InterPro" id="IPR042219">
    <property type="entry name" value="AAA_lid_11_sf"/>
</dbReference>
<dbReference type="Pfam" id="PF18198">
    <property type="entry name" value="AAA_lid_11"/>
    <property type="match status" value="1"/>
</dbReference>
<dbReference type="Pfam" id="PF12780">
    <property type="entry name" value="AAA_8"/>
    <property type="match status" value="1"/>
</dbReference>
<keyword evidence="7" id="KW-0067">ATP-binding</keyword>
<dbReference type="GO" id="GO:0005930">
    <property type="term" value="C:axoneme"/>
    <property type="evidence" value="ECO:0007669"/>
    <property type="project" value="UniProtKB-SubCell"/>
</dbReference>
<dbReference type="GO" id="GO:0007018">
    <property type="term" value="P:microtubule-based movement"/>
    <property type="evidence" value="ECO:0007669"/>
    <property type="project" value="InterPro"/>
</dbReference>
<evidence type="ECO:0000313" key="20">
    <source>
        <dbReference type="EMBL" id="PIK59136.1"/>
    </source>
</evidence>
<dbReference type="PANTHER" id="PTHR46961">
    <property type="entry name" value="DYNEIN HEAVY CHAIN 1, AXONEMAL-LIKE PROTEIN"/>
    <property type="match status" value="1"/>
</dbReference>
<keyword evidence="13" id="KW-0966">Cell projection</keyword>
<feature type="coiled-coil region" evidence="14">
    <location>
        <begin position="390"/>
        <end position="431"/>
    </location>
</feature>